<evidence type="ECO:0000256" key="1">
    <source>
        <dbReference type="SAM" id="MobiDB-lite"/>
    </source>
</evidence>
<reference evidence="2" key="1">
    <citation type="submission" date="2024-07" db="EMBL/GenBank/DDBJ databases">
        <authorList>
            <person name="Yu S.T."/>
        </authorList>
    </citation>
    <scope>NUCLEOTIDE SEQUENCE</scope>
    <source>
        <strain evidence="2">R11</strain>
    </source>
</reference>
<gene>
    <name evidence="2" type="ORF">AB5J55_00015</name>
</gene>
<dbReference type="RefSeq" id="WP_369276486.1">
    <property type="nucleotide sequence ID" value="NZ_CP163432.1"/>
</dbReference>
<dbReference type="EMBL" id="CP163432">
    <property type="protein sequence ID" value="XDQ16591.1"/>
    <property type="molecule type" value="Genomic_DNA"/>
</dbReference>
<protein>
    <submittedName>
        <fullName evidence="2">Uncharacterized protein</fullName>
    </submittedName>
</protein>
<evidence type="ECO:0000313" key="2">
    <source>
        <dbReference type="EMBL" id="XDQ16591.1"/>
    </source>
</evidence>
<proteinExistence type="predicted"/>
<accession>A0AB39NDW7</accession>
<organism evidence="2">
    <name type="scientific">Streptomyces sp. R11</name>
    <dbReference type="NCBI Taxonomy" id="3238625"/>
    <lineage>
        <taxon>Bacteria</taxon>
        <taxon>Bacillati</taxon>
        <taxon>Actinomycetota</taxon>
        <taxon>Actinomycetes</taxon>
        <taxon>Kitasatosporales</taxon>
        <taxon>Streptomycetaceae</taxon>
        <taxon>Streptomyces</taxon>
    </lineage>
</organism>
<name>A0AB39NDW7_9ACTN</name>
<feature type="region of interest" description="Disordered" evidence="1">
    <location>
        <begin position="1"/>
        <end position="23"/>
    </location>
</feature>
<sequence length="60" mass="6110">MGIQAAAPPATPAGRSGQGDTPACRHAKRLFEAVHAVTDTGLSLSAAARELGLNRRTVGK</sequence>
<dbReference type="AlphaFoldDB" id="A0AB39NDW7"/>